<evidence type="ECO:0000313" key="1">
    <source>
        <dbReference type="EMBL" id="OEL30601.1"/>
    </source>
</evidence>
<keyword evidence="2" id="KW-1185">Reference proteome</keyword>
<proteinExistence type="predicted"/>
<dbReference type="Proteomes" id="UP000095767">
    <property type="component" value="Unassembled WGS sequence"/>
</dbReference>
<dbReference type="AlphaFoldDB" id="A0A1E5VZP3"/>
<evidence type="ECO:0000313" key="2">
    <source>
        <dbReference type="Proteomes" id="UP000095767"/>
    </source>
</evidence>
<dbReference type="EMBL" id="LWDX02025262">
    <property type="protein sequence ID" value="OEL30601.1"/>
    <property type="molecule type" value="Genomic_DNA"/>
</dbReference>
<gene>
    <name evidence="1" type="ORF">BAE44_0008381</name>
</gene>
<organism evidence="1 2">
    <name type="scientific">Dichanthelium oligosanthes</name>
    <dbReference type="NCBI Taxonomy" id="888268"/>
    <lineage>
        <taxon>Eukaryota</taxon>
        <taxon>Viridiplantae</taxon>
        <taxon>Streptophyta</taxon>
        <taxon>Embryophyta</taxon>
        <taxon>Tracheophyta</taxon>
        <taxon>Spermatophyta</taxon>
        <taxon>Magnoliopsida</taxon>
        <taxon>Liliopsida</taxon>
        <taxon>Poales</taxon>
        <taxon>Poaceae</taxon>
        <taxon>PACMAD clade</taxon>
        <taxon>Panicoideae</taxon>
        <taxon>Panicodae</taxon>
        <taxon>Paniceae</taxon>
        <taxon>Dichantheliinae</taxon>
        <taxon>Dichanthelium</taxon>
    </lineage>
</organism>
<comment type="caution">
    <text evidence="1">The sequence shown here is derived from an EMBL/GenBank/DDBJ whole genome shotgun (WGS) entry which is preliminary data.</text>
</comment>
<reference evidence="1 2" key="1">
    <citation type="submission" date="2016-09" db="EMBL/GenBank/DDBJ databases">
        <title>The draft genome of Dichanthelium oligosanthes: A C3 panicoid grass species.</title>
        <authorList>
            <person name="Studer A.J."/>
            <person name="Schnable J.C."/>
            <person name="Brutnell T.P."/>
        </authorList>
    </citation>
    <scope>NUCLEOTIDE SEQUENCE [LARGE SCALE GENOMIC DNA]</scope>
    <source>
        <strain evidence="2">cv. Kellogg 1175</strain>
        <tissue evidence="1">Leaf</tissue>
    </source>
</reference>
<accession>A0A1E5VZP3</accession>
<sequence>MADSSSSVAAATTAHFDFALSSLVSSPAHDGSGCGAGAGAGDDVAIGDLIGRLGSICSAAAAVASASNSCYSTQLNSPPRGASPSAAATLAFRGCGYPGGVVAAALETTGTGRLSRVTSS</sequence>
<dbReference type="STRING" id="888268.A0A1E5VZP3"/>
<name>A0A1E5VZP3_9POAL</name>
<protein>
    <submittedName>
        <fullName evidence="1">Uncharacterized protein</fullName>
    </submittedName>
</protein>